<protein>
    <submittedName>
        <fullName evidence="3">Retrovirus-related Pol polyprotein from transposon TNT 1-94</fullName>
    </submittedName>
</protein>
<accession>A0A699IDC3</accession>
<proteinExistence type="predicted"/>
<feature type="region of interest" description="Disordered" evidence="1">
    <location>
        <begin position="56"/>
        <end position="83"/>
    </location>
</feature>
<feature type="non-terminal residue" evidence="3">
    <location>
        <position position="1"/>
    </location>
</feature>
<evidence type="ECO:0000313" key="3">
    <source>
        <dbReference type="EMBL" id="GEZ42848.1"/>
    </source>
</evidence>
<sequence length="377" mass="43158">HYSHSFLGGFAEKKEKKNNTVRSGGYRANPSRCLETKNTIFSRDVTFNESAMLKKEVQAKEPRQQQHESIATSKPKRNTKRPARLNDTVACASSIPADDVPTTYSEAVRDSKNEKWRIAMSEEMSSLQKNQTWELEAKGYAQKEGIDYNEVFSPVVKHSSIRILLALVAQLDLELVQMDVKTAFLHGDLEEKIYMVRPEGFKVAGKAHKMQYLRRVLKRFRFDKKTKRVSTPLASQFKISAAMSSKNDAERPYMEKVPYENAVGSLMYAMICTRLNISHVVGMSTNALSTMEAKYMAMMKAVKEAIWLQGLLGELRINQKFITMYSDSHSAIHLANNQVYHARTNIDVRYHYIQEILEEGGVRIQKIHTSKTRRYAD</sequence>
<feature type="domain" description="Reverse transcriptase Ty1/copia-type" evidence="2">
    <location>
        <begin position="135"/>
        <end position="217"/>
    </location>
</feature>
<evidence type="ECO:0000256" key="1">
    <source>
        <dbReference type="SAM" id="MobiDB-lite"/>
    </source>
</evidence>
<dbReference type="PANTHER" id="PTHR11439:SF483">
    <property type="entry name" value="PEPTIDE SYNTHASE GLIP-LIKE, PUTATIVE (AFU_ORTHOLOGUE AFUA_3G12920)-RELATED"/>
    <property type="match status" value="1"/>
</dbReference>
<dbReference type="CDD" id="cd09272">
    <property type="entry name" value="RNase_HI_RT_Ty1"/>
    <property type="match status" value="1"/>
</dbReference>
<name>A0A699IDC3_TANCI</name>
<dbReference type="PANTHER" id="PTHR11439">
    <property type="entry name" value="GAG-POL-RELATED RETROTRANSPOSON"/>
    <property type="match status" value="1"/>
</dbReference>
<feature type="compositionally biased region" description="Basic residues" evidence="1">
    <location>
        <begin position="74"/>
        <end position="83"/>
    </location>
</feature>
<dbReference type="EMBL" id="BKCJ010277749">
    <property type="protein sequence ID" value="GEZ42848.1"/>
    <property type="molecule type" value="Genomic_DNA"/>
</dbReference>
<evidence type="ECO:0000259" key="2">
    <source>
        <dbReference type="Pfam" id="PF07727"/>
    </source>
</evidence>
<dbReference type="Pfam" id="PF07727">
    <property type="entry name" value="RVT_2"/>
    <property type="match status" value="1"/>
</dbReference>
<comment type="caution">
    <text evidence="3">The sequence shown here is derived from an EMBL/GenBank/DDBJ whole genome shotgun (WGS) entry which is preliminary data.</text>
</comment>
<organism evidence="3">
    <name type="scientific">Tanacetum cinerariifolium</name>
    <name type="common">Dalmatian daisy</name>
    <name type="synonym">Chrysanthemum cinerariifolium</name>
    <dbReference type="NCBI Taxonomy" id="118510"/>
    <lineage>
        <taxon>Eukaryota</taxon>
        <taxon>Viridiplantae</taxon>
        <taxon>Streptophyta</taxon>
        <taxon>Embryophyta</taxon>
        <taxon>Tracheophyta</taxon>
        <taxon>Spermatophyta</taxon>
        <taxon>Magnoliopsida</taxon>
        <taxon>eudicotyledons</taxon>
        <taxon>Gunneridae</taxon>
        <taxon>Pentapetalae</taxon>
        <taxon>asterids</taxon>
        <taxon>campanulids</taxon>
        <taxon>Asterales</taxon>
        <taxon>Asteraceae</taxon>
        <taxon>Asteroideae</taxon>
        <taxon>Anthemideae</taxon>
        <taxon>Anthemidinae</taxon>
        <taxon>Tanacetum</taxon>
    </lineage>
</organism>
<gene>
    <name evidence="3" type="ORF">Tci_514821</name>
</gene>
<dbReference type="AlphaFoldDB" id="A0A699IDC3"/>
<dbReference type="InterPro" id="IPR013103">
    <property type="entry name" value="RVT_2"/>
</dbReference>
<feature type="compositionally biased region" description="Basic and acidic residues" evidence="1">
    <location>
        <begin position="56"/>
        <end position="66"/>
    </location>
</feature>
<reference evidence="3" key="1">
    <citation type="journal article" date="2019" name="Sci. Rep.">
        <title>Draft genome of Tanacetum cinerariifolium, the natural source of mosquito coil.</title>
        <authorList>
            <person name="Yamashiro T."/>
            <person name="Shiraishi A."/>
            <person name="Satake H."/>
            <person name="Nakayama K."/>
        </authorList>
    </citation>
    <scope>NUCLEOTIDE SEQUENCE</scope>
</reference>